<feature type="transmembrane region" description="Helical" evidence="1">
    <location>
        <begin position="13"/>
        <end position="33"/>
    </location>
</feature>
<dbReference type="AlphaFoldDB" id="A0A8H3CWV5"/>
<proteinExistence type="predicted"/>
<protein>
    <submittedName>
        <fullName evidence="2">Uncharacterized protein</fullName>
    </submittedName>
</protein>
<organism evidence="2 3">
    <name type="scientific">Rhizoctonia solani</name>
    <dbReference type="NCBI Taxonomy" id="456999"/>
    <lineage>
        <taxon>Eukaryota</taxon>
        <taxon>Fungi</taxon>
        <taxon>Dikarya</taxon>
        <taxon>Basidiomycota</taxon>
        <taxon>Agaricomycotina</taxon>
        <taxon>Agaricomycetes</taxon>
        <taxon>Cantharellales</taxon>
        <taxon>Ceratobasidiaceae</taxon>
        <taxon>Rhizoctonia</taxon>
    </lineage>
</organism>
<dbReference type="EMBL" id="CAJMWY010003013">
    <property type="protein sequence ID" value="CAE6497819.1"/>
    <property type="molecule type" value="Genomic_DNA"/>
</dbReference>
<keyword evidence="1" id="KW-0812">Transmembrane</keyword>
<keyword evidence="1" id="KW-1133">Transmembrane helix</keyword>
<evidence type="ECO:0000313" key="3">
    <source>
        <dbReference type="Proteomes" id="UP000663861"/>
    </source>
</evidence>
<comment type="caution">
    <text evidence="2">The sequence shown here is derived from an EMBL/GenBank/DDBJ whole genome shotgun (WGS) entry which is preliminary data.</text>
</comment>
<evidence type="ECO:0000256" key="1">
    <source>
        <dbReference type="SAM" id="Phobius"/>
    </source>
</evidence>
<accession>A0A8H3CWV5</accession>
<name>A0A8H3CWV5_9AGAM</name>
<feature type="transmembrane region" description="Helical" evidence="1">
    <location>
        <begin position="111"/>
        <end position="134"/>
    </location>
</feature>
<reference evidence="2" key="1">
    <citation type="submission" date="2021-01" db="EMBL/GenBank/DDBJ databases">
        <authorList>
            <person name="Kaushik A."/>
        </authorList>
    </citation>
    <scope>NUCLEOTIDE SEQUENCE</scope>
    <source>
        <strain evidence="2">AG4-RS23</strain>
    </source>
</reference>
<feature type="non-terminal residue" evidence="2">
    <location>
        <position position="187"/>
    </location>
</feature>
<evidence type="ECO:0000313" key="2">
    <source>
        <dbReference type="EMBL" id="CAE6497819.1"/>
    </source>
</evidence>
<dbReference type="Proteomes" id="UP000663861">
    <property type="component" value="Unassembled WGS sequence"/>
</dbReference>
<gene>
    <name evidence="2" type="ORF">RDB_LOCUS118964</name>
</gene>
<keyword evidence="1" id="KW-0472">Membrane</keyword>
<sequence length="187" mass="21134">LYKVYDIVSIPEYLAGFCSLCLLVIAVWPVIAFRAQLSEKYVWSSNTKDAFEGAFSPLNRPRTLSAFGHSRRNPLSHPIVRLAVGFGRSIMKFMSQLLFRRVRPVESRVYAFSRNFFAIIAMGILLFRTTTALLQAQNEVGTRMTSASCEGRTSPVYNIGILVERITYDPLWDSWSSGNVLPNDIDI</sequence>
<feature type="non-terminal residue" evidence="2">
    <location>
        <position position="1"/>
    </location>
</feature>